<keyword evidence="10" id="KW-1185">Reference proteome</keyword>
<comment type="caution">
    <text evidence="9">The sequence shown here is derived from an EMBL/GenBank/DDBJ whole genome shotgun (WGS) entry which is preliminary data.</text>
</comment>
<evidence type="ECO:0000256" key="7">
    <source>
        <dbReference type="ARBA" id="ARBA00023136"/>
    </source>
</evidence>
<evidence type="ECO:0000256" key="2">
    <source>
        <dbReference type="ARBA" id="ARBA00022475"/>
    </source>
</evidence>
<keyword evidence="3" id="KW-0328">Glycosyltransferase</keyword>
<feature type="transmembrane region" description="Helical" evidence="8">
    <location>
        <begin position="114"/>
        <end position="130"/>
    </location>
</feature>
<keyword evidence="5 8" id="KW-0812">Transmembrane</keyword>
<proteinExistence type="predicted"/>
<feature type="transmembrane region" description="Helical" evidence="8">
    <location>
        <begin position="208"/>
        <end position="230"/>
    </location>
</feature>
<evidence type="ECO:0000256" key="1">
    <source>
        <dbReference type="ARBA" id="ARBA00004651"/>
    </source>
</evidence>
<feature type="transmembrane region" description="Helical" evidence="8">
    <location>
        <begin position="167"/>
        <end position="188"/>
    </location>
</feature>
<gene>
    <name evidence="9" type="ORF">GCM10011378_19220</name>
</gene>
<keyword evidence="7 8" id="KW-0472">Membrane</keyword>
<keyword evidence="6 8" id="KW-1133">Transmembrane helix</keyword>
<feature type="transmembrane region" description="Helical" evidence="8">
    <location>
        <begin position="270"/>
        <end position="292"/>
    </location>
</feature>
<dbReference type="EMBL" id="BMGS01000004">
    <property type="protein sequence ID" value="GGG43016.1"/>
    <property type="molecule type" value="Genomic_DNA"/>
</dbReference>
<accession>A0ABQ1WRA7</accession>
<keyword evidence="4" id="KW-0808">Transferase</keyword>
<name>A0ABQ1WRA7_9BACT</name>
<feature type="transmembrane region" description="Helical" evidence="8">
    <location>
        <begin position="312"/>
        <end position="329"/>
    </location>
</feature>
<evidence type="ECO:0000313" key="9">
    <source>
        <dbReference type="EMBL" id="GGG43016.1"/>
    </source>
</evidence>
<evidence type="ECO:0000256" key="6">
    <source>
        <dbReference type="ARBA" id="ARBA00022989"/>
    </source>
</evidence>
<evidence type="ECO:0000313" key="10">
    <source>
        <dbReference type="Proteomes" id="UP000601361"/>
    </source>
</evidence>
<dbReference type="PANTHER" id="PTHR33908:SF3">
    <property type="entry name" value="UNDECAPRENYL PHOSPHATE-ALPHA-4-AMINO-4-DEOXY-L-ARABINOSE ARABINOSYL TRANSFERASE"/>
    <property type="match status" value="1"/>
</dbReference>
<evidence type="ECO:0000256" key="5">
    <source>
        <dbReference type="ARBA" id="ARBA00022692"/>
    </source>
</evidence>
<dbReference type="Proteomes" id="UP000601361">
    <property type="component" value="Unassembled WGS sequence"/>
</dbReference>
<evidence type="ECO:0000256" key="4">
    <source>
        <dbReference type="ARBA" id="ARBA00022679"/>
    </source>
</evidence>
<dbReference type="InterPro" id="IPR050297">
    <property type="entry name" value="LipidA_mod_glycosyltrf_83"/>
</dbReference>
<feature type="transmembrane region" description="Helical" evidence="8">
    <location>
        <begin position="368"/>
        <end position="386"/>
    </location>
</feature>
<reference evidence="10" key="1">
    <citation type="journal article" date="2019" name="Int. J. Syst. Evol. Microbiol.">
        <title>The Global Catalogue of Microorganisms (GCM) 10K type strain sequencing project: providing services to taxonomists for standard genome sequencing and annotation.</title>
        <authorList>
            <consortium name="The Broad Institute Genomics Platform"/>
            <consortium name="The Broad Institute Genome Sequencing Center for Infectious Disease"/>
            <person name="Wu L."/>
            <person name="Ma J."/>
        </authorList>
    </citation>
    <scope>NUCLEOTIDE SEQUENCE [LARGE SCALE GENOMIC DNA]</scope>
    <source>
        <strain evidence="10">CGMCC 1.12990</strain>
    </source>
</reference>
<feature type="transmembrane region" description="Helical" evidence="8">
    <location>
        <begin position="419"/>
        <end position="438"/>
    </location>
</feature>
<feature type="transmembrane region" description="Helical" evidence="8">
    <location>
        <begin position="12"/>
        <end position="35"/>
    </location>
</feature>
<evidence type="ECO:0000256" key="8">
    <source>
        <dbReference type="SAM" id="Phobius"/>
    </source>
</evidence>
<evidence type="ECO:0000256" key="3">
    <source>
        <dbReference type="ARBA" id="ARBA00022676"/>
    </source>
</evidence>
<sequence length="562" mass="62513">MVNRLTSRLPDWTLLLVVGLTVAYFLLTHEGLYALDDYFYARYAHQLLTGTFRVEPDPLGLLHDPLKERPLIFGPVAVCYALFGLNILSTTLWPLLATLGCAVLIWRLYRRREPLVAAAAMLLLGLHYFTLNLTNYLYPDNILMFWCLAGAGTLLRGREPGRAAGRWGAGFAALSFAALLSKETIVYYLPFYLGVLGWDAYKRRHGRFWGVALATGAGLLAAYLGFYQYYTHDALYRIHLIEQTNQFLQEGNYLAGNRAALLSRVTWQPLAFFVGAGLGLMLMLAAVAVGRPTPLAAAETGPAAPPAEAPDRRFWLLLALSTLLLYWVGSTSLSQYNPISLLPRMTTPLLPPLALAAGFGLRTVVQRTGWWAIATGLVWLLAAAWLRNAAAVLYALPGLYVLLLGVGASRPWWPARLRAGTPGLTALTVLVLAGALAIRPLYFMRKPSVSGHFAQDRLIRQHLQAPAQGVVFVDDYLIGNYDFYYGFRPPAGLHYRRYWARDSVQLAPGQHAWLLLNRATLSNDELTRKLIRYSPDSVLSWYPRRRLVAEDGPVALFDVSGF</sequence>
<feature type="transmembrane region" description="Helical" evidence="8">
    <location>
        <begin position="393"/>
        <end position="413"/>
    </location>
</feature>
<keyword evidence="2" id="KW-1003">Cell membrane</keyword>
<feature type="transmembrane region" description="Helical" evidence="8">
    <location>
        <begin position="72"/>
        <end position="105"/>
    </location>
</feature>
<protein>
    <recommendedName>
        <fullName evidence="11">Glycosyltransferase RgtA/B/C/D-like domain-containing protein</fullName>
    </recommendedName>
</protein>
<comment type="subcellular location">
    <subcellularLocation>
        <location evidence="1">Cell membrane</location>
        <topology evidence="1">Multi-pass membrane protein</topology>
    </subcellularLocation>
</comment>
<evidence type="ECO:0008006" key="11">
    <source>
        <dbReference type="Google" id="ProtNLM"/>
    </source>
</evidence>
<organism evidence="9 10">
    <name type="scientific">Hymenobacter glacieicola</name>
    <dbReference type="NCBI Taxonomy" id="1562124"/>
    <lineage>
        <taxon>Bacteria</taxon>
        <taxon>Pseudomonadati</taxon>
        <taxon>Bacteroidota</taxon>
        <taxon>Cytophagia</taxon>
        <taxon>Cytophagales</taxon>
        <taxon>Hymenobacteraceae</taxon>
        <taxon>Hymenobacter</taxon>
    </lineage>
</organism>
<dbReference type="PANTHER" id="PTHR33908">
    <property type="entry name" value="MANNOSYLTRANSFERASE YKCB-RELATED"/>
    <property type="match status" value="1"/>
</dbReference>